<organism evidence="2 3">
    <name type="scientific">Klebsormidium nitens</name>
    <name type="common">Green alga</name>
    <name type="synonym">Ulothrix nitens</name>
    <dbReference type="NCBI Taxonomy" id="105231"/>
    <lineage>
        <taxon>Eukaryota</taxon>
        <taxon>Viridiplantae</taxon>
        <taxon>Streptophyta</taxon>
        <taxon>Klebsormidiophyceae</taxon>
        <taxon>Klebsormidiales</taxon>
        <taxon>Klebsormidiaceae</taxon>
        <taxon>Klebsormidium</taxon>
    </lineage>
</organism>
<feature type="region of interest" description="Disordered" evidence="1">
    <location>
        <begin position="89"/>
        <end position="168"/>
    </location>
</feature>
<dbReference type="Proteomes" id="UP000054558">
    <property type="component" value="Unassembled WGS sequence"/>
</dbReference>
<feature type="region of interest" description="Disordered" evidence="1">
    <location>
        <begin position="25"/>
        <end position="52"/>
    </location>
</feature>
<dbReference type="AlphaFoldDB" id="A0A0U9HHW3"/>
<dbReference type="PANTHER" id="PTHR37255">
    <property type="entry name" value="OS07G0669600 PROTEIN"/>
    <property type="match status" value="1"/>
</dbReference>
<keyword evidence="3" id="KW-1185">Reference proteome</keyword>
<feature type="compositionally biased region" description="Polar residues" evidence="1">
    <location>
        <begin position="137"/>
        <end position="146"/>
    </location>
</feature>
<gene>
    <name evidence="2" type="ORF">KFL_000060810</name>
</gene>
<dbReference type="PANTHER" id="PTHR37255:SF1">
    <property type="entry name" value="OS07G0669600 PROTEIN"/>
    <property type="match status" value="1"/>
</dbReference>
<dbReference type="EMBL" id="DF236955">
    <property type="protein sequence ID" value="GAQ78014.1"/>
    <property type="molecule type" value="Genomic_DNA"/>
</dbReference>
<evidence type="ECO:0000313" key="2">
    <source>
        <dbReference type="EMBL" id="GAQ78014.1"/>
    </source>
</evidence>
<protein>
    <submittedName>
        <fullName evidence="2">Uncharacterized protein</fullName>
    </submittedName>
</protein>
<feature type="compositionally biased region" description="Low complexity" evidence="1">
    <location>
        <begin position="89"/>
        <end position="98"/>
    </location>
</feature>
<evidence type="ECO:0000256" key="1">
    <source>
        <dbReference type="SAM" id="MobiDB-lite"/>
    </source>
</evidence>
<reference evidence="2 3" key="1">
    <citation type="journal article" date="2014" name="Nat. Commun.">
        <title>Klebsormidium flaccidum genome reveals primary factors for plant terrestrial adaptation.</title>
        <authorList>
            <person name="Hori K."/>
            <person name="Maruyama F."/>
            <person name="Fujisawa T."/>
            <person name="Togashi T."/>
            <person name="Yamamoto N."/>
            <person name="Seo M."/>
            <person name="Sato S."/>
            <person name="Yamada T."/>
            <person name="Mori H."/>
            <person name="Tajima N."/>
            <person name="Moriyama T."/>
            <person name="Ikeuchi M."/>
            <person name="Watanabe M."/>
            <person name="Wada H."/>
            <person name="Kobayashi K."/>
            <person name="Saito M."/>
            <person name="Masuda T."/>
            <person name="Sasaki-Sekimoto Y."/>
            <person name="Mashiguchi K."/>
            <person name="Awai K."/>
            <person name="Shimojima M."/>
            <person name="Masuda S."/>
            <person name="Iwai M."/>
            <person name="Nobusawa T."/>
            <person name="Narise T."/>
            <person name="Kondo S."/>
            <person name="Saito H."/>
            <person name="Sato R."/>
            <person name="Murakawa M."/>
            <person name="Ihara Y."/>
            <person name="Oshima-Yamada Y."/>
            <person name="Ohtaka K."/>
            <person name="Satoh M."/>
            <person name="Sonobe K."/>
            <person name="Ishii M."/>
            <person name="Ohtani R."/>
            <person name="Kanamori-Sato M."/>
            <person name="Honoki R."/>
            <person name="Miyazaki D."/>
            <person name="Mochizuki H."/>
            <person name="Umetsu J."/>
            <person name="Higashi K."/>
            <person name="Shibata D."/>
            <person name="Kamiya Y."/>
            <person name="Sato N."/>
            <person name="Nakamura Y."/>
            <person name="Tabata S."/>
            <person name="Ida S."/>
            <person name="Kurokawa K."/>
            <person name="Ohta H."/>
        </authorList>
    </citation>
    <scope>NUCLEOTIDE SEQUENCE [LARGE SCALE GENOMIC DNA]</scope>
    <source>
        <strain evidence="2 3">NIES-2285</strain>
    </source>
</reference>
<dbReference type="OrthoDB" id="1931944at2759"/>
<feature type="compositionally biased region" description="Basic residues" evidence="1">
    <location>
        <begin position="155"/>
        <end position="168"/>
    </location>
</feature>
<name>A0A0U9HHW3_KLENI</name>
<sequence>MRMNAVSLTAVEELSDDERRALRASRFGGASGLQPLTREAPKAKRLAHPGGPVVTNKAAALARFLKRKLQDPEGFAALDPELVEKAVKAAKTGKTTQAPGVAGPDQRNDEDSNGSEDDEKSRNPKTKAKSIKDKKLSNNVILNSSQNKKDDRELKVKKKKKKRRKAAI</sequence>
<accession>A0A0U9HHW3</accession>
<proteinExistence type="predicted"/>
<evidence type="ECO:0000313" key="3">
    <source>
        <dbReference type="Proteomes" id="UP000054558"/>
    </source>
</evidence>
<dbReference type="OMA" id="VQNAKHT"/>